<dbReference type="GO" id="GO:0009073">
    <property type="term" value="P:aromatic amino acid family biosynthetic process"/>
    <property type="evidence" value="ECO:0007669"/>
    <property type="project" value="UniProtKB-KW"/>
</dbReference>
<dbReference type="GO" id="GO:0009423">
    <property type="term" value="P:chorismate biosynthetic process"/>
    <property type="evidence" value="ECO:0007669"/>
    <property type="project" value="UniProtKB-UniRule"/>
</dbReference>
<keyword evidence="6 21" id="KW-0963">Cytoplasm</keyword>
<keyword evidence="12 21" id="KW-0862">Zinc</keyword>
<evidence type="ECO:0000256" key="9">
    <source>
        <dbReference type="ARBA" id="ARBA00022723"/>
    </source>
</evidence>
<proteinExistence type="inferred from homology"/>
<dbReference type="GO" id="GO:0000287">
    <property type="term" value="F:magnesium ion binding"/>
    <property type="evidence" value="ECO:0007669"/>
    <property type="project" value="UniProtKB-UniRule"/>
</dbReference>
<dbReference type="Proteomes" id="UP000442707">
    <property type="component" value="Unassembled WGS sequence"/>
</dbReference>
<feature type="domain" description="3-dehydroquinate synthase C-terminal" evidence="23">
    <location>
        <begin position="370"/>
        <end position="512"/>
    </location>
</feature>
<dbReference type="GO" id="GO:0005524">
    <property type="term" value="F:ATP binding"/>
    <property type="evidence" value="ECO:0007669"/>
    <property type="project" value="UniProtKB-UniRule"/>
</dbReference>
<feature type="binding site" evidence="21">
    <location>
        <position position="452"/>
    </location>
    <ligand>
        <name>Zn(2+)</name>
        <dbReference type="ChEBI" id="CHEBI:29105"/>
    </ligand>
</feature>
<evidence type="ECO:0000256" key="15">
    <source>
        <dbReference type="ARBA" id="ARBA00023141"/>
    </source>
</evidence>
<dbReference type="InterPro" id="IPR030960">
    <property type="entry name" value="DHQS/DOIS_N"/>
</dbReference>
<comment type="cofactor">
    <cofactor evidence="2 21">
        <name>NAD(+)</name>
        <dbReference type="ChEBI" id="CHEBI:57540"/>
    </cofactor>
</comment>
<keyword evidence="18 21" id="KW-0170">Cobalt</keyword>
<comment type="function">
    <text evidence="21">Catalyzes the conversion of 3-deoxy-D-arabino-heptulosonate 7-phosphate (DAHP) to dehydroquinate (DHQ).</text>
</comment>
<dbReference type="InterPro" id="IPR016037">
    <property type="entry name" value="DHQ_synth_AroB"/>
</dbReference>
<evidence type="ECO:0000256" key="20">
    <source>
        <dbReference type="HAMAP-Rule" id="MF_00109"/>
    </source>
</evidence>
<feature type="binding site" evidence="20">
    <location>
        <position position="153"/>
    </location>
    <ligand>
        <name>ATP</name>
        <dbReference type="ChEBI" id="CHEBI:30616"/>
    </ligand>
</feature>
<evidence type="ECO:0000256" key="11">
    <source>
        <dbReference type="ARBA" id="ARBA00022777"/>
    </source>
</evidence>
<keyword evidence="7 21" id="KW-0028">Amino-acid biosynthesis</keyword>
<dbReference type="FunFam" id="3.40.50.1970:FF:000012">
    <property type="entry name" value="3-dehydroquinate synthase"/>
    <property type="match status" value="1"/>
</dbReference>
<evidence type="ECO:0000256" key="14">
    <source>
        <dbReference type="ARBA" id="ARBA00023027"/>
    </source>
</evidence>
<dbReference type="PRINTS" id="PR01100">
    <property type="entry name" value="SHIKIMTKNASE"/>
</dbReference>
<organism evidence="24 25">
    <name type="scientific">Streptomyces luteolifulvus</name>
    <dbReference type="NCBI Taxonomy" id="2615112"/>
    <lineage>
        <taxon>Bacteria</taxon>
        <taxon>Bacillati</taxon>
        <taxon>Actinomycetota</taxon>
        <taxon>Actinomycetes</taxon>
        <taxon>Kitasatosporales</taxon>
        <taxon>Streptomycetaceae</taxon>
        <taxon>Streptomyces</taxon>
    </lineage>
</organism>
<dbReference type="Pfam" id="PF01202">
    <property type="entry name" value="SKI"/>
    <property type="match status" value="1"/>
</dbReference>
<comment type="pathway">
    <text evidence="4 20">Metabolic intermediate biosynthesis; chorismate biosynthesis; chorismate from D-erythrose 4-phosphate and phosphoenolpyruvate: step 5/7.</text>
</comment>
<feature type="binding site" evidence="21">
    <location>
        <begin position="294"/>
        <end position="298"/>
    </location>
    <ligand>
        <name>NAD(+)</name>
        <dbReference type="ChEBI" id="CHEBI:57540"/>
    </ligand>
</feature>
<sequence length="548" mass="58203">MSGPLVVLVGPMGVGKSTVGQLLAERLGVGHRDTDDDIEAGQGRTIAEIFVDEGEPVFRAIEKQAVHRALTEHDGVLALGGGAILDEDTRALLGGQRVVYLSMDVEEAVKRTGLNVARPLLAVNPRKQWRELMEARRHLYEEVATAVVPTDGRTPEEVAQAALDALELRTAFPGGQPSGPRPEDVMPSQMTRIQVGGTAGSEPYEVLVGRQLLGELAGLIGDRAKRVAVIHPEALAGTGDALRTDLAGQGYEAVAIQVPNAEEAKTAEVAAYCWKALGQSGFTRSDVIVGVGGGATTDLAGFVAATWLRGVRWIAIPTTVLAMVDAAVGGKTGINTAEGKNLVGAFHPPAGVLCDLAALDSLPVNDYVSGLAEIIKAGFIADPAILDLIESDPEAARTPAGPHTAELIERSIRVKAEVVSSDLKESGLREILNYGHTLGHAIEKNERYKWRHGAAVSVGMHFAAELGRLAGRLDDATADRHRTILESVGLPLHYRHDQWPKLLENMRVDKKSRGDLLRFIVLDGLAKPTVLEGPDPAVLLAAYGEVGE</sequence>
<evidence type="ECO:0000256" key="21">
    <source>
        <dbReference type="HAMAP-Rule" id="MF_00110"/>
    </source>
</evidence>
<comment type="catalytic activity">
    <reaction evidence="19 20">
        <text>shikimate + ATP = 3-phosphoshikimate + ADP + H(+)</text>
        <dbReference type="Rhea" id="RHEA:13121"/>
        <dbReference type="ChEBI" id="CHEBI:15378"/>
        <dbReference type="ChEBI" id="CHEBI:30616"/>
        <dbReference type="ChEBI" id="CHEBI:36208"/>
        <dbReference type="ChEBI" id="CHEBI:145989"/>
        <dbReference type="ChEBI" id="CHEBI:456216"/>
        <dbReference type="EC" id="2.7.1.71"/>
    </reaction>
</comment>
<evidence type="ECO:0000313" key="25">
    <source>
        <dbReference type="Proteomes" id="UP000442707"/>
    </source>
</evidence>
<feature type="binding site" evidence="20">
    <location>
        <position position="17"/>
    </location>
    <ligand>
        <name>Mg(2+)</name>
        <dbReference type="ChEBI" id="CHEBI:18420"/>
    </ligand>
</feature>
<comment type="catalytic activity">
    <reaction evidence="1 21">
        <text>7-phospho-2-dehydro-3-deoxy-D-arabino-heptonate = 3-dehydroquinate + phosphate</text>
        <dbReference type="Rhea" id="RHEA:21968"/>
        <dbReference type="ChEBI" id="CHEBI:32364"/>
        <dbReference type="ChEBI" id="CHEBI:43474"/>
        <dbReference type="ChEBI" id="CHEBI:58394"/>
        <dbReference type="EC" id="4.2.3.4"/>
    </reaction>
</comment>
<comment type="similarity">
    <text evidence="20">Belongs to the shikimate kinase family.</text>
</comment>
<dbReference type="SUPFAM" id="SSF56796">
    <property type="entry name" value="Dehydroquinate synthase-like"/>
    <property type="match status" value="1"/>
</dbReference>
<evidence type="ECO:0000256" key="10">
    <source>
        <dbReference type="ARBA" id="ARBA00022741"/>
    </source>
</evidence>
<dbReference type="InterPro" id="IPR056179">
    <property type="entry name" value="DHQS_C"/>
</dbReference>
<comment type="subunit">
    <text evidence="20">Monomer.</text>
</comment>
<dbReference type="HAMAP" id="MF_00109">
    <property type="entry name" value="Shikimate_kinase"/>
    <property type="match status" value="1"/>
</dbReference>
<evidence type="ECO:0000256" key="13">
    <source>
        <dbReference type="ARBA" id="ARBA00022840"/>
    </source>
</evidence>
<dbReference type="HAMAP" id="MF_00110">
    <property type="entry name" value="DHQ_synthase"/>
    <property type="match status" value="1"/>
</dbReference>
<dbReference type="FunFam" id="1.20.1090.10:FF:000006">
    <property type="entry name" value="3-dehydroquinate synthase"/>
    <property type="match status" value="1"/>
</dbReference>
<evidence type="ECO:0000256" key="6">
    <source>
        <dbReference type="ARBA" id="ARBA00022490"/>
    </source>
</evidence>
<protein>
    <recommendedName>
        <fullName evidence="20 21">Multifunctional fusion protein</fullName>
    </recommendedName>
    <domain>
        <recommendedName>
            <fullName evidence="20">Shikimate kinase</fullName>
            <shortName evidence="20">SK</shortName>
            <ecNumber evidence="20">2.7.1.71</ecNumber>
        </recommendedName>
    </domain>
    <domain>
        <recommendedName>
            <fullName evidence="21">3-dehydroquinate synthase</fullName>
            <shortName evidence="21">DHQS</shortName>
            <ecNumber evidence="21">4.2.3.4</ecNumber>
        </recommendedName>
    </domain>
</protein>
<dbReference type="Pfam" id="PF24621">
    <property type="entry name" value="DHQS_C"/>
    <property type="match status" value="1"/>
</dbReference>
<dbReference type="EC" id="2.7.1.71" evidence="20"/>
<dbReference type="EC" id="4.2.3.4" evidence="21"/>
<evidence type="ECO:0000256" key="5">
    <source>
        <dbReference type="ARBA" id="ARBA00005412"/>
    </source>
</evidence>
<evidence type="ECO:0000256" key="12">
    <source>
        <dbReference type="ARBA" id="ARBA00022833"/>
    </source>
</evidence>
<feature type="binding site" evidence="21">
    <location>
        <position position="331"/>
    </location>
    <ligand>
        <name>NAD(+)</name>
        <dbReference type="ChEBI" id="CHEBI:57540"/>
    </ligand>
</feature>
<comment type="subcellular location">
    <subcellularLocation>
        <location evidence="21">Cytoplasm</location>
    </subcellularLocation>
</comment>
<keyword evidence="13 20" id="KW-0067">ATP-binding</keyword>
<feature type="binding site" evidence="20">
    <location>
        <position position="118"/>
    </location>
    <ligand>
        <name>ATP</name>
        <dbReference type="ChEBI" id="CHEBI:30616"/>
    </ligand>
</feature>
<comment type="function">
    <text evidence="20">Catalyzes the specific phosphorylation of the 3-hydroxyl group of shikimic acid using ATP as a cosubstrate.</text>
</comment>
<dbReference type="PANTHER" id="PTHR43622:SF7">
    <property type="entry name" value="3-DEHYDROQUINATE SYNTHASE, CHLOROPLASTIC"/>
    <property type="match status" value="1"/>
</dbReference>
<dbReference type="Gene3D" id="3.40.50.1970">
    <property type="match status" value="1"/>
</dbReference>
<comment type="similarity">
    <text evidence="5 21">Belongs to the sugar phosphate cyclases superfamily. Dehydroquinate synthase family.</text>
</comment>
<keyword evidence="15 21" id="KW-0057">Aromatic amino acid biosynthesis</keyword>
<dbReference type="NCBIfam" id="TIGR01357">
    <property type="entry name" value="aroB"/>
    <property type="match status" value="1"/>
</dbReference>
<dbReference type="Pfam" id="PF01761">
    <property type="entry name" value="DHQ_synthase"/>
    <property type="match status" value="1"/>
</dbReference>
<evidence type="ECO:0000256" key="18">
    <source>
        <dbReference type="ARBA" id="ARBA00023285"/>
    </source>
</evidence>
<dbReference type="AlphaFoldDB" id="A0A6H9V973"/>
<comment type="caution">
    <text evidence="21">Lacks conserved residue(s) required for the propagation of feature annotation.</text>
</comment>
<name>A0A6H9V973_9ACTN</name>
<dbReference type="GO" id="GO:0005737">
    <property type="term" value="C:cytoplasm"/>
    <property type="evidence" value="ECO:0007669"/>
    <property type="project" value="UniProtKB-SubCell"/>
</dbReference>
<dbReference type="EMBL" id="VZRB01000001">
    <property type="protein sequence ID" value="KAB1150758.1"/>
    <property type="molecule type" value="Genomic_DNA"/>
</dbReference>
<dbReference type="GO" id="GO:0008652">
    <property type="term" value="P:amino acid biosynthetic process"/>
    <property type="evidence" value="ECO:0007669"/>
    <property type="project" value="UniProtKB-KW"/>
</dbReference>
<keyword evidence="17" id="KW-0511">Multifunctional enzyme</keyword>
<evidence type="ECO:0000256" key="3">
    <source>
        <dbReference type="ARBA" id="ARBA00004661"/>
    </source>
</evidence>
<keyword evidence="11 20" id="KW-0418">Kinase</keyword>
<evidence type="ECO:0000256" key="2">
    <source>
        <dbReference type="ARBA" id="ARBA00001911"/>
    </source>
</evidence>
<dbReference type="GO" id="GO:0004765">
    <property type="term" value="F:shikimate kinase activity"/>
    <property type="evidence" value="ECO:0007669"/>
    <property type="project" value="UniProtKB-UniRule"/>
</dbReference>
<evidence type="ECO:0000256" key="17">
    <source>
        <dbReference type="ARBA" id="ARBA00023268"/>
    </source>
</evidence>
<dbReference type="InterPro" id="IPR000623">
    <property type="entry name" value="Shikimate_kinase/TSH1"/>
</dbReference>
<evidence type="ECO:0000259" key="22">
    <source>
        <dbReference type="Pfam" id="PF01761"/>
    </source>
</evidence>
<dbReference type="Gene3D" id="3.40.50.300">
    <property type="entry name" value="P-loop containing nucleotide triphosphate hydrolases"/>
    <property type="match status" value="1"/>
</dbReference>
<keyword evidence="8 20" id="KW-0808">Transferase</keyword>
<dbReference type="GO" id="GO:0003856">
    <property type="term" value="F:3-dehydroquinate synthase activity"/>
    <property type="evidence" value="ECO:0007669"/>
    <property type="project" value="UniProtKB-UniRule"/>
</dbReference>
<feature type="binding site" evidence="20">
    <location>
        <position position="136"/>
    </location>
    <ligand>
        <name>substrate</name>
    </ligand>
</feature>
<comment type="pathway">
    <text evidence="3 21">Metabolic intermediate biosynthesis; chorismate biosynthesis; chorismate from D-erythrose 4-phosphate and phosphoenolpyruvate: step 2/7.</text>
</comment>
<evidence type="ECO:0000256" key="7">
    <source>
        <dbReference type="ARBA" id="ARBA00022605"/>
    </source>
</evidence>
<feature type="binding site" evidence="21">
    <location>
        <position position="340"/>
    </location>
    <ligand>
        <name>NAD(+)</name>
        <dbReference type="ChEBI" id="CHEBI:57540"/>
    </ligand>
</feature>
<feature type="binding site" evidence="21">
    <location>
        <position position="373"/>
    </location>
    <ligand>
        <name>Zn(2+)</name>
        <dbReference type="ChEBI" id="CHEBI:29105"/>
    </ligand>
</feature>
<dbReference type="CDD" id="cd08195">
    <property type="entry name" value="DHQS"/>
    <property type="match status" value="1"/>
</dbReference>
<keyword evidence="14 21" id="KW-0520">NAD</keyword>
<evidence type="ECO:0000256" key="8">
    <source>
        <dbReference type="ARBA" id="ARBA00022679"/>
    </source>
</evidence>
<keyword evidence="9 21" id="KW-0479">Metal-binding</keyword>
<feature type="binding site" evidence="21">
    <location>
        <begin position="318"/>
        <end position="319"/>
    </location>
    <ligand>
        <name>NAD(+)</name>
        <dbReference type="ChEBI" id="CHEBI:57540"/>
    </ligand>
</feature>
<accession>A0A6H9V973</accession>
<reference evidence="24 25" key="1">
    <citation type="submission" date="2019-09" db="EMBL/GenBank/DDBJ databases">
        <title>Screening of Novel Bioactive Compounds from Soil-Associated.</title>
        <authorList>
            <person name="Zhao S."/>
        </authorList>
    </citation>
    <scope>NUCLEOTIDE SEQUENCE [LARGE SCALE GENOMIC DNA]</scope>
    <source>
        <strain evidence="24 25">HIT-DPA4</strain>
    </source>
</reference>
<keyword evidence="25" id="KW-1185">Reference proteome</keyword>
<dbReference type="SUPFAM" id="SSF52540">
    <property type="entry name" value="P-loop containing nucleoside triphosphate hydrolases"/>
    <property type="match status" value="1"/>
</dbReference>
<feature type="binding site" evidence="20">
    <location>
        <position position="35"/>
    </location>
    <ligand>
        <name>substrate</name>
    </ligand>
</feature>
<evidence type="ECO:0000256" key="16">
    <source>
        <dbReference type="ARBA" id="ARBA00023239"/>
    </source>
</evidence>
<dbReference type="InterPro" id="IPR027417">
    <property type="entry name" value="P-loop_NTPase"/>
</dbReference>
<comment type="cofactor">
    <cofactor evidence="21">
        <name>Co(2+)</name>
        <dbReference type="ChEBI" id="CHEBI:48828"/>
    </cofactor>
    <cofactor evidence="21">
        <name>Zn(2+)</name>
        <dbReference type="ChEBI" id="CHEBI:29105"/>
    </cofactor>
    <text evidence="21">Binds 1 divalent metal cation per subunit. Can use either Co(2+) or Zn(2+).</text>
</comment>
<evidence type="ECO:0000256" key="4">
    <source>
        <dbReference type="ARBA" id="ARBA00004842"/>
    </source>
</evidence>
<evidence type="ECO:0000259" key="23">
    <source>
        <dbReference type="Pfam" id="PF24621"/>
    </source>
</evidence>
<dbReference type="InterPro" id="IPR050071">
    <property type="entry name" value="Dehydroquinate_synthase"/>
</dbReference>
<comment type="caution">
    <text evidence="24">The sequence shown here is derived from an EMBL/GenBank/DDBJ whole genome shotgun (WGS) entry which is preliminary data.</text>
</comment>
<keyword evidence="16 21" id="KW-0456">Lyase</keyword>
<gene>
    <name evidence="20" type="primary">aroK</name>
    <name evidence="21" type="synonym">aroB</name>
    <name evidence="24" type="ORF">F7R91_01900</name>
</gene>
<feature type="domain" description="3-dehydroquinate synthase N-terminal" evidence="22">
    <location>
        <begin position="256"/>
        <end position="367"/>
    </location>
</feature>
<feature type="binding site" evidence="21">
    <location>
        <position position="436"/>
    </location>
    <ligand>
        <name>Zn(2+)</name>
        <dbReference type="ChEBI" id="CHEBI:29105"/>
    </ligand>
</feature>
<feature type="binding site" evidence="20">
    <location>
        <position position="59"/>
    </location>
    <ligand>
        <name>substrate</name>
    </ligand>
</feature>
<dbReference type="PROSITE" id="PS01128">
    <property type="entry name" value="SHIKIMATE_KINASE"/>
    <property type="match status" value="1"/>
</dbReference>
<dbReference type="InterPro" id="IPR031322">
    <property type="entry name" value="Shikimate/glucono_kinase"/>
</dbReference>
<dbReference type="UniPathway" id="UPA00053">
    <property type="reaction ID" value="UER00085"/>
</dbReference>
<evidence type="ECO:0000313" key="24">
    <source>
        <dbReference type="EMBL" id="KAB1150758.1"/>
    </source>
</evidence>
<evidence type="ECO:0000256" key="19">
    <source>
        <dbReference type="ARBA" id="ARBA00048567"/>
    </source>
</evidence>
<evidence type="ECO:0000256" key="1">
    <source>
        <dbReference type="ARBA" id="ARBA00001393"/>
    </source>
</evidence>
<feature type="binding site" evidence="20">
    <location>
        <position position="81"/>
    </location>
    <ligand>
        <name>substrate</name>
    </ligand>
</feature>
<keyword evidence="10 21" id="KW-0547">Nucleotide-binding</keyword>
<dbReference type="Gene3D" id="1.20.1090.10">
    <property type="entry name" value="Dehydroquinate synthase-like - alpha domain"/>
    <property type="match status" value="1"/>
</dbReference>
<dbReference type="PANTHER" id="PTHR43622">
    <property type="entry name" value="3-DEHYDROQUINATE SYNTHASE"/>
    <property type="match status" value="1"/>
</dbReference>
<feature type="binding site" evidence="20">
    <location>
        <begin position="13"/>
        <end position="18"/>
    </location>
    <ligand>
        <name>ATP</name>
        <dbReference type="ChEBI" id="CHEBI:30616"/>
    </ligand>
</feature>
<keyword evidence="20" id="KW-0460">Magnesium</keyword>
<dbReference type="CDD" id="cd00464">
    <property type="entry name" value="SK"/>
    <property type="match status" value="1"/>
</dbReference>
<dbReference type="RefSeq" id="WP_150943705.1">
    <property type="nucleotide sequence ID" value="NZ_VZRB01000001.1"/>
</dbReference>
<comment type="cofactor">
    <cofactor evidence="20">
        <name>Mg(2+)</name>
        <dbReference type="ChEBI" id="CHEBI:18420"/>
    </cofactor>
    <text evidence="20">Binds 1 Mg(2+) ion per subunit.</text>
</comment>
<dbReference type="InterPro" id="IPR023000">
    <property type="entry name" value="Shikimate_kinase_CS"/>
</dbReference>